<accession>A0AAV7FDZ1</accession>
<name>A0AAV7FDZ1_ARIFI</name>
<dbReference type="EMBL" id="JAINDJ010000002">
    <property type="protein sequence ID" value="KAG9457967.1"/>
    <property type="molecule type" value="Genomic_DNA"/>
</dbReference>
<dbReference type="InterPro" id="IPR017907">
    <property type="entry name" value="Znf_RING_CS"/>
</dbReference>
<dbReference type="InterPro" id="IPR018957">
    <property type="entry name" value="Znf_C3HC4_RING-type"/>
</dbReference>
<evidence type="ECO:0000256" key="3">
    <source>
        <dbReference type="ARBA" id="ARBA00022833"/>
    </source>
</evidence>
<evidence type="ECO:0000259" key="5">
    <source>
        <dbReference type="PROSITE" id="PS50089"/>
    </source>
</evidence>
<keyword evidence="2 4" id="KW-0863">Zinc-finger</keyword>
<gene>
    <name evidence="6" type="ORF">H6P81_002475</name>
</gene>
<protein>
    <recommendedName>
        <fullName evidence="5">RING-type domain-containing protein</fullName>
    </recommendedName>
</protein>
<keyword evidence="3" id="KW-0862">Zinc</keyword>
<keyword evidence="7" id="KW-1185">Reference proteome</keyword>
<dbReference type="PROSITE" id="PS50089">
    <property type="entry name" value="ZF_RING_2"/>
    <property type="match status" value="1"/>
</dbReference>
<dbReference type="PANTHER" id="PTHR47692:SF2">
    <property type="entry name" value="ZINC FINGER RING-TYPE DOMAIN CONTAINING PROTEIN"/>
    <property type="match status" value="1"/>
</dbReference>
<dbReference type="PANTHER" id="PTHR47692">
    <property type="entry name" value="RING/U-BOX SUPERFAMILY PROTEIN"/>
    <property type="match status" value="1"/>
</dbReference>
<evidence type="ECO:0000256" key="2">
    <source>
        <dbReference type="ARBA" id="ARBA00022771"/>
    </source>
</evidence>
<dbReference type="GO" id="GO:0008270">
    <property type="term" value="F:zinc ion binding"/>
    <property type="evidence" value="ECO:0007669"/>
    <property type="project" value="UniProtKB-KW"/>
</dbReference>
<dbReference type="AlphaFoldDB" id="A0AAV7FDZ1"/>
<comment type="caution">
    <text evidence="6">The sequence shown here is derived from an EMBL/GenBank/DDBJ whole genome shotgun (WGS) entry which is preliminary data.</text>
</comment>
<dbReference type="SUPFAM" id="SSF57850">
    <property type="entry name" value="RING/U-box"/>
    <property type="match status" value="1"/>
</dbReference>
<evidence type="ECO:0000256" key="1">
    <source>
        <dbReference type="ARBA" id="ARBA00022723"/>
    </source>
</evidence>
<keyword evidence="1" id="KW-0479">Metal-binding</keyword>
<dbReference type="SMART" id="SM00184">
    <property type="entry name" value="RING"/>
    <property type="match status" value="1"/>
</dbReference>
<feature type="domain" description="RING-type" evidence="5">
    <location>
        <begin position="22"/>
        <end position="71"/>
    </location>
</feature>
<dbReference type="Gene3D" id="3.30.40.10">
    <property type="entry name" value="Zinc/RING finger domain, C3HC4 (zinc finger)"/>
    <property type="match status" value="1"/>
</dbReference>
<dbReference type="PROSITE" id="PS00518">
    <property type="entry name" value="ZF_RING_1"/>
    <property type="match status" value="1"/>
</dbReference>
<reference evidence="6 7" key="1">
    <citation type="submission" date="2021-07" db="EMBL/GenBank/DDBJ databases">
        <title>The Aristolochia fimbriata genome: insights into angiosperm evolution, floral development and chemical biosynthesis.</title>
        <authorList>
            <person name="Jiao Y."/>
        </authorList>
    </citation>
    <scope>NUCLEOTIDE SEQUENCE [LARGE SCALE GENOMIC DNA]</scope>
    <source>
        <strain evidence="6">IBCAS-2021</strain>
        <tissue evidence="6">Leaf</tissue>
    </source>
</reference>
<evidence type="ECO:0000313" key="7">
    <source>
        <dbReference type="Proteomes" id="UP000825729"/>
    </source>
</evidence>
<proteinExistence type="predicted"/>
<dbReference type="Pfam" id="PF00097">
    <property type="entry name" value="zf-C3HC4"/>
    <property type="match status" value="1"/>
</dbReference>
<evidence type="ECO:0000313" key="6">
    <source>
        <dbReference type="EMBL" id="KAG9457967.1"/>
    </source>
</evidence>
<dbReference type="InterPro" id="IPR001841">
    <property type="entry name" value="Znf_RING"/>
</dbReference>
<dbReference type="InterPro" id="IPR013083">
    <property type="entry name" value="Znf_RING/FYVE/PHD"/>
</dbReference>
<organism evidence="6 7">
    <name type="scientific">Aristolochia fimbriata</name>
    <name type="common">White veined hardy Dutchman's pipe vine</name>
    <dbReference type="NCBI Taxonomy" id="158543"/>
    <lineage>
        <taxon>Eukaryota</taxon>
        <taxon>Viridiplantae</taxon>
        <taxon>Streptophyta</taxon>
        <taxon>Embryophyta</taxon>
        <taxon>Tracheophyta</taxon>
        <taxon>Spermatophyta</taxon>
        <taxon>Magnoliopsida</taxon>
        <taxon>Magnoliidae</taxon>
        <taxon>Piperales</taxon>
        <taxon>Aristolochiaceae</taxon>
        <taxon>Aristolochia</taxon>
    </lineage>
</organism>
<evidence type="ECO:0000256" key="4">
    <source>
        <dbReference type="PROSITE-ProRule" id="PRU00175"/>
    </source>
</evidence>
<sequence length="271" mass="31380">MISQSTSSSSSSSSTGLALNPCPICLDSIKQEAYLDRCFHKFCYTCICQWVNLASSKDFCSRAYVVCPLCKRENFSIIHDCEGESFQQHYVNHEKGFLLNKGHKVRLYCYSTEPDVMYQKYSVQKYWKSRRYLQPNRWFQSWLRRELQALLQVKDVDVIVHHILGIFESFKRRNEQDKQKISHAQRREDFQASMTDAARPFLLSRTERFVNEAELFLASGLTIDAYDEVYLQCLGLDSPTSGDIEITEEIDGQGAQVSSVDLFFDDTETTD</sequence>
<dbReference type="Proteomes" id="UP000825729">
    <property type="component" value="Unassembled WGS sequence"/>
</dbReference>